<evidence type="ECO:0000256" key="9">
    <source>
        <dbReference type="ARBA" id="ARBA00023012"/>
    </source>
</evidence>
<evidence type="ECO:0000256" key="7">
    <source>
        <dbReference type="ARBA" id="ARBA00022777"/>
    </source>
</evidence>
<dbReference type="SMART" id="SM00387">
    <property type="entry name" value="HATPase_c"/>
    <property type="match status" value="1"/>
</dbReference>
<dbReference type="Gene3D" id="1.10.287.130">
    <property type="match status" value="1"/>
</dbReference>
<evidence type="ECO:0000256" key="3">
    <source>
        <dbReference type="ARBA" id="ARBA00012438"/>
    </source>
</evidence>
<dbReference type="Pfam" id="PF02518">
    <property type="entry name" value="HATPase_c"/>
    <property type="match status" value="1"/>
</dbReference>
<keyword evidence="6 11" id="KW-0812">Transmembrane</keyword>
<reference evidence="14 15" key="1">
    <citation type="submission" date="2016-11" db="EMBL/GenBank/DDBJ databases">
        <authorList>
            <person name="Varghese N."/>
            <person name="Submissions S."/>
        </authorList>
    </citation>
    <scope>NUCLEOTIDE SEQUENCE [LARGE SCALE GENOMIC DNA]</scope>
    <source>
        <strain evidence="14 15">DSM 19027</strain>
    </source>
</reference>
<proteinExistence type="predicted"/>
<dbReference type="InterPro" id="IPR003660">
    <property type="entry name" value="HAMP_dom"/>
</dbReference>
<keyword evidence="15" id="KW-1185">Reference proteome</keyword>
<evidence type="ECO:0000256" key="5">
    <source>
        <dbReference type="ARBA" id="ARBA00022679"/>
    </source>
</evidence>
<dbReference type="AlphaFoldDB" id="A0A1M6CFY9"/>
<dbReference type="PROSITE" id="PS50109">
    <property type="entry name" value="HIS_KIN"/>
    <property type="match status" value="1"/>
</dbReference>
<dbReference type="GO" id="GO:0000155">
    <property type="term" value="F:phosphorelay sensor kinase activity"/>
    <property type="evidence" value="ECO:0007669"/>
    <property type="project" value="InterPro"/>
</dbReference>
<evidence type="ECO:0000256" key="11">
    <source>
        <dbReference type="SAM" id="Phobius"/>
    </source>
</evidence>
<keyword evidence="9" id="KW-0902">Two-component regulatory system</keyword>
<keyword evidence="8 11" id="KW-1133">Transmembrane helix</keyword>
<gene>
    <name evidence="14" type="ORF">SAMN05444373_100511</name>
</gene>
<organism evidence="14 15">
    <name type="scientific">Thermoclostridium caenicola</name>
    <dbReference type="NCBI Taxonomy" id="659425"/>
    <lineage>
        <taxon>Bacteria</taxon>
        <taxon>Bacillati</taxon>
        <taxon>Bacillota</taxon>
        <taxon>Clostridia</taxon>
        <taxon>Eubacteriales</taxon>
        <taxon>Oscillospiraceae</taxon>
        <taxon>Thermoclostridium</taxon>
    </lineage>
</organism>
<dbReference type="SMART" id="SM00304">
    <property type="entry name" value="HAMP"/>
    <property type="match status" value="1"/>
</dbReference>
<evidence type="ECO:0000256" key="8">
    <source>
        <dbReference type="ARBA" id="ARBA00022989"/>
    </source>
</evidence>
<name>A0A1M6CFY9_9FIRM</name>
<dbReference type="OrthoDB" id="9786919at2"/>
<dbReference type="InterPro" id="IPR036890">
    <property type="entry name" value="HATPase_C_sf"/>
</dbReference>
<dbReference type="SUPFAM" id="SSF55874">
    <property type="entry name" value="ATPase domain of HSP90 chaperone/DNA topoisomerase II/histidine kinase"/>
    <property type="match status" value="1"/>
</dbReference>
<dbReference type="Pfam" id="PF00512">
    <property type="entry name" value="HisKA"/>
    <property type="match status" value="1"/>
</dbReference>
<dbReference type="Proteomes" id="UP000324781">
    <property type="component" value="Unassembled WGS sequence"/>
</dbReference>
<dbReference type="PROSITE" id="PS50885">
    <property type="entry name" value="HAMP"/>
    <property type="match status" value="1"/>
</dbReference>
<dbReference type="PRINTS" id="PR00344">
    <property type="entry name" value="BCTRLSENSOR"/>
</dbReference>
<evidence type="ECO:0000256" key="10">
    <source>
        <dbReference type="ARBA" id="ARBA00023136"/>
    </source>
</evidence>
<accession>A0A1M6CFY9</accession>
<dbReference type="InterPro" id="IPR003594">
    <property type="entry name" value="HATPase_dom"/>
</dbReference>
<dbReference type="InterPro" id="IPR036097">
    <property type="entry name" value="HisK_dim/P_sf"/>
</dbReference>
<dbReference type="InterPro" id="IPR005467">
    <property type="entry name" value="His_kinase_dom"/>
</dbReference>
<feature type="domain" description="Histidine kinase" evidence="12">
    <location>
        <begin position="248"/>
        <end position="461"/>
    </location>
</feature>
<dbReference type="Gene3D" id="6.10.340.10">
    <property type="match status" value="1"/>
</dbReference>
<dbReference type="RefSeq" id="WP_149677782.1">
    <property type="nucleotide sequence ID" value="NZ_FQZP01000005.1"/>
</dbReference>
<evidence type="ECO:0000259" key="12">
    <source>
        <dbReference type="PROSITE" id="PS50109"/>
    </source>
</evidence>
<dbReference type="EC" id="2.7.13.3" evidence="3"/>
<sequence length="461" mass="51137">MKLKNKLILLYAVAALAAVLCVGAAVLAGIERLSIRAIERQLLDQSSLAEIYIVQMHLLRDDREGLLSAETARDAIGKLSLVLGHVRLYDTRLELLAAASTDLAKNITEDERLRLLSAAQKGDYAYLARNNIVHFASPVMQDDRILCIVEIIYPASFFRSLISDVVMVFAIGAVLLIVIMTGLSIVIAGKVTRPIRDLAEAAERYANREFRPVVIKGSDELVRLGESFNAMGAQLQEYIQRQKQFVSNVSHELRTPLTAIIGYSEILWDEMKERSDLRKAISHLNCEAKRLAGLVDEVLTLSRMDSGKETLAFSRVDLSGLVAETAESMRLRAEKYGIVLKTFIETGLTIWGDREKLIQVMVNLLDNAFKYSPAHSSVSVRLEREDGHARITVADEGIGIPEADREKVFERFYRADNVRHVPGTGLGLSIVKYIIDAHQGTIRLDRSSGGGTAVEIKLPLI</sequence>
<dbReference type="Pfam" id="PF00672">
    <property type="entry name" value="HAMP"/>
    <property type="match status" value="1"/>
</dbReference>
<dbReference type="SMART" id="SM00388">
    <property type="entry name" value="HisKA"/>
    <property type="match status" value="1"/>
</dbReference>
<dbReference type="InterPro" id="IPR050428">
    <property type="entry name" value="TCS_sensor_his_kinase"/>
</dbReference>
<dbReference type="SUPFAM" id="SSF158472">
    <property type="entry name" value="HAMP domain-like"/>
    <property type="match status" value="1"/>
</dbReference>
<dbReference type="GO" id="GO:0005886">
    <property type="term" value="C:plasma membrane"/>
    <property type="evidence" value="ECO:0007669"/>
    <property type="project" value="TreeGrafter"/>
</dbReference>
<evidence type="ECO:0000256" key="4">
    <source>
        <dbReference type="ARBA" id="ARBA00022553"/>
    </source>
</evidence>
<keyword evidence="4" id="KW-0597">Phosphoprotein</keyword>
<evidence type="ECO:0000256" key="2">
    <source>
        <dbReference type="ARBA" id="ARBA00004370"/>
    </source>
</evidence>
<dbReference type="CDD" id="cd00075">
    <property type="entry name" value="HATPase"/>
    <property type="match status" value="1"/>
</dbReference>
<evidence type="ECO:0000256" key="1">
    <source>
        <dbReference type="ARBA" id="ARBA00000085"/>
    </source>
</evidence>
<dbReference type="Gene3D" id="3.30.565.10">
    <property type="entry name" value="Histidine kinase-like ATPase, C-terminal domain"/>
    <property type="match status" value="1"/>
</dbReference>
<dbReference type="SUPFAM" id="SSF47384">
    <property type="entry name" value="Homodimeric domain of signal transducing histidine kinase"/>
    <property type="match status" value="1"/>
</dbReference>
<dbReference type="CDD" id="cd00082">
    <property type="entry name" value="HisKA"/>
    <property type="match status" value="1"/>
</dbReference>
<evidence type="ECO:0000259" key="13">
    <source>
        <dbReference type="PROSITE" id="PS50885"/>
    </source>
</evidence>
<dbReference type="PANTHER" id="PTHR45436:SF5">
    <property type="entry name" value="SENSOR HISTIDINE KINASE TRCS"/>
    <property type="match status" value="1"/>
</dbReference>
<feature type="transmembrane region" description="Helical" evidence="11">
    <location>
        <begin position="165"/>
        <end position="188"/>
    </location>
</feature>
<evidence type="ECO:0000313" key="15">
    <source>
        <dbReference type="Proteomes" id="UP000324781"/>
    </source>
</evidence>
<keyword evidence="10 11" id="KW-0472">Membrane</keyword>
<keyword evidence="5" id="KW-0808">Transferase</keyword>
<dbReference type="InterPro" id="IPR004358">
    <property type="entry name" value="Sig_transdc_His_kin-like_C"/>
</dbReference>
<evidence type="ECO:0000256" key="6">
    <source>
        <dbReference type="ARBA" id="ARBA00022692"/>
    </source>
</evidence>
<dbReference type="FunFam" id="1.10.287.130:FF:000001">
    <property type="entry name" value="Two-component sensor histidine kinase"/>
    <property type="match status" value="1"/>
</dbReference>
<feature type="domain" description="HAMP" evidence="13">
    <location>
        <begin position="189"/>
        <end position="240"/>
    </location>
</feature>
<dbReference type="FunFam" id="3.30.565.10:FF:000006">
    <property type="entry name" value="Sensor histidine kinase WalK"/>
    <property type="match status" value="1"/>
</dbReference>
<protein>
    <recommendedName>
        <fullName evidence="3">histidine kinase</fullName>
        <ecNumber evidence="3">2.7.13.3</ecNumber>
    </recommendedName>
</protein>
<keyword evidence="7 14" id="KW-0418">Kinase</keyword>
<comment type="subcellular location">
    <subcellularLocation>
        <location evidence="2">Membrane</location>
    </subcellularLocation>
</comment>
<comment type="catalytic activity">
    <reaction evidence="1">
        <text>ATP + protein L-histidine = ADP + protein N-phospho-L-histidine.</text>
        <dbReference type="EC" id="2.7.13.3"/>
    </reaction>
</comment>
<evidence type="ECO:0000313" key="14">
    <source>
        <dbReference type="EMBL" id="SHI59927.1"/>
    </source>
</evidence>
<dbReference type="CDD" id="cd06225">
    <property type="entry name" value="HAMP"/>
    <property type="match status" value="1"/>
</dbReference>
<dbReference type="EMBL" id="FQZP01000005">
    <property type="protein sequence ID" value="SHI59927.1"/>
    <property type="molecule type" value="Genomic_DNA"/>
</dbReference>
<dbReference type="InterPro" id="IPR003661">
    <property type="entry name" value="HisK_dim/P_dom"/>
</dbReference>
<dbReference type="PANTHER" id="PTHR45436">
    <property type="entry name" value="SENSOR HISTIDINE KINASE YKOH"/>
    <property type="match status" value="1"/>
</dbReference>